<protein>
    <submittedName>
        <fullName evidence="2">Uncharacterized protein</fullName>
    </submittedName>
</protein>
<feature type="transmembrane region" description="Helical" evidence="1">
    <location>
        <begin position="91"/>
        <end position="121"/>
    </location>
</feature>
<dbReference type="AlphaFoldDB" id="A0A449A8R9"/>
<dbReference type="EMBL" id="LR214970">
    <property type="protein sequence ID" value="VEU60556.1"/>
    <property type="molecule type" value="Genomic_DNA"/>
</dbReference>
<keyword evidence="1" id="KW-0472">Membrane</keyword>
<proteinExistence type="predicted"/>
<accession>A0A449A8R9</accession>
<keyword evidence="1" id="KW-0812">Transmembrane</keyword>
<keyword evidence="1" id="KW-1133">Transmembrane helix</keyword>
<sequence>MKNFNSETLLEFMNKMQTAMQNPIIWHIIIGSVLTLFLLIALLKGIFRGFWYALFLMIFDFVGLFAAIGITAAINGFKHVPDVKYFDKNDFWPFVACLVFILILTAFHILAIILANVLVFVTRLRLKKLKARGKRVGLIRLGGALVAPIAIVPISVGFIASAGFFTNKNSIVKANASVLSAISHNKIALPADYYPFFRALYNLKDEINMDAFINEASKNISESAAKKQNENNKQHDYNEYVNQNGQIDFGKIFDKGSSEIIKEFKNGFVKEFQSLKFESVIDKQKVLSVYVEFAKHLSQAQIIKDNENKTITINFKDSNQDEQEALRSVYNSATNVTNEFVNAAVQTTISDKLSYKLIDRNFIESDNNTKLHLANKLNELAIAIETMKSENSNVKIILNKPSQAQKSFNFKETFDKNIIEKYKQLISKKMFGDDAKTQIKKAQIVTLKLVLDAWFNLQTTNPTDTQN</sequence>
<name>A0A449A8R9_9BACT</name>
<feature type="transmembrane region" description="Helical" evidence="1">
    <location>
        <begin position="141"/>
        <end position="165"/>
    </location>
</feature>
<gene>
    <name evidence="2" type="ORF">NCTC10122_00151</name>
</gene>
<feature type="transmembrane region" description="Helical" evidence="1">
    <location>
        <begin position="50"/>
        <end position="71"/>
    </location>
</feature>
<feature type="transmembrane region" description="Helical" evidence="1">
    <location>
        <begin position="24"/>
        <end position="43"/>
    </location>
</feature>
<reference evidence="2 3" key="1">
    <citation type="submission" date="2019-01" db="EMBL/GenBank/DDBJ databases">
        <authorList>
            <consortium name="Pathogen Informatics"/>
        </authorList>
    </citation>
    <scope>NUCLEOTIDE SEQUENCE [LARGE SCALE GENOMIC DNA]</scope>
    <source>
        <strain evidence="2 3">NCTC10122</strain>
    </source>
</reference>
<evidence type="ECO:0000313" key="2">
    <source>
        <dbReference type="EMBL" id="VEU60556.1"/>
    </source>
</evidence>
<evidence type="ECO:0000313" key="3">
    <source>
        <dbReference type="Proteomes" id="UP000290942"/>
    </source>
</evidence>
<dbReference type="RefSeq" id="WP_129687499.1">
    <property type="nucleotide sequence ID" value="NZ_LR214970.1"/>
</dbReference>
<dbReference type="Proteomes" id="UP000290942">
    <property type="component" value="Chromosome"/>
</dbReference>
<evidence type="ECO:0000256" key="1">
    <source>
        <dbReference type="SAM" id="Phobius"/>
    </source>
</evidence>
<organism evidence="2 3">
    <name type="scientific">Mycoplasmopsis bovigenitalium</name>
    <dbReference type="NCBI Taxonomy" id="2112"/>
    <lineage>
        <taxon>Bacteria</taxon>
        <taxon>Bacillati</taxon>
        <taxon>Mycoplasmatota</taxon>
        <taxon>Mycoplasmoidales</taxon>
        <taxon>Metamycoplasmataceae</taxon>
        <taxon>Mycoplasmopsis</taxon>
    </lineage>
</organism>